<evidence type="ECO:0000259" key="1">
    <source>
        <dbReference type="Pfam" id="PF12728"/>
    </source>
</evidence>
<dbReference type="OrthoDB" id="72351at2"/>
<feature type="domain" description="Helix-turn-helix" evidence="1">
    <location>
        <begin position="71"/>
        <end position="120"/>
    </location>
</feature>
<organism evidence="2 3">
    <name type="scientific">Deinococcus marmoris</name>
    <dbReference type="NCBI Taxonomy" id="249408"/>
    <lineage>
        <taxon>Bacteria</taxon>
        <taxon>Thermotogati</taxon>
        <taxon>Deinococcota</taxon>
        <taxon>Deinococci</taxon>
        <taxon>Deinococcales</taxon>
        <taxon>Deinococcaceae</taxon>
        <taxon>Deinococcus</taxon>
    </lineage>
</organism>
<protein>
    <submittedName>
        <fullName evidence="2">Excisionase</fullName>
    </submittedName>
</protein>
<accession>A0A1U7NZB7</accession>
<comment type="caution">
    <text evidence="2">The sequence shown here is derived from an EMBL/GenBank/DDBJ whole genome shotgun (WGS) entry which is preliminary data.</text>
</comment>
<evidence type="ECO:0000313" key="2">
    <source>
        <dbReference type="EMBL" id="OLV18259.1"/>
    </source>
</evidence>
<dbReference type="EMBL" id="MSTI01000069">
    <property type="protein sequence ID" value="OLV18259.1"/>
    <property type="molecule type" value="Genomic_DNA"/>
</dbReference>
<dbReference type="InterPro" id="IPR010093">
    <property type="entry name" value="SinI_DNA-bd"/>
</dbReference>
<name>A0A1U7NZB7_9DEIO</name>
<proteinExistence type="predicted"/>
<sequence length="140" mass="15262">MTASTFEPPPDEQRQLQVLAQHLEQGARVVVNLPGQPPLAISPVLIELLKASLKEFGAGHGVTLLTSKRELSTAEAAALLGISRPHLIQTLLADGTLPHRLVGTHRRLALTDVLRYQAERERQHALLDEITAEEQAAGLY</sequence>
<dbReference type="GO" id="GO:0003677">
    <property type="term" value="F:DNA binding"/>
    <property type="evidence" value="ECO:0007669"/>
    <property type="project" value="InterPro"/>
</dbReference>
<dbReference type="STRING" id="249408.BOO71_0006361"/>
<gene>
    <name evidence="2" type="ORF">BOO71_0006361</name>
</gene>
<dbReference type="AlphaFoldDB" id="A0A1U7NZB7"/>
<evidence type="ECO:0000313" key="3">
    <source>
        <dbReference type="Proteomes" id="UP000186607"/>
    </source>
</evidence>
<reference evidence="2 3" key="1">
    <citation type="submission" date="2017-01" db="EMBL/GenBank/DDBJ databases">
        <title>Genome Analysis of Deinococcus marmoris KOPRI26562.</title>
        <authorList>
            <person name="Kim J.H."/>
            <person name="Oh H.-M."/>
        </authorList>
    </citation>
    <scope>NUCLEOTIDE SEQUENCE [LARGE SCALE GENOMIC DNA]</scope>
    <source>
        <strain evidence="2 3">KOPRI26562</strain>
    </source>
</reference>
<dbReference type="Pfam" id="PF12728">
    <property type="entry name" value="HTH_17"/>
    <property type="match status" value="1"/>
</dbReference>
<dbReference type="RefSeq" id="WP_083653345.1">
    <property type="nucleotide sequence ID" value="NZ_MSTI01000069.1"/>
</dbReference>
<keyword evidence="3" id="KW-1185">Reference proteome</keyword>
<dbReference type="Proteomes" id="UP000186607">
    <property type="component" value="Unassembled WGS sequence"/>
</dbReference>
<dbReference type="InterPro" id="IPR041657">
    <property type="entry name" value="HTH_17"/>
</dbReference>
<dbReference type="NCBIfam" id="TIGR01764">
    <property type="entry name" value="excise"/>
    <property type="match status" value="1"/>
</dbReference>